<feature type="transmembrane region" description="Helical" evidence="1">
    <location>
        <begin position="291"/>
        <end position="311"/>
    </location>
</feature>
<keyword evidence="3" id="KW-1185">Reference proteome</keyword>
<protein>
    <recommendedName>
        <fullName evidence="2">Ubiquitin-like domain-containing protein</fullName>
    </recommendedName>
</protein>
<dbReference type="Gene3D" id="3.10.20.90">
    <property type="entry name" value="Phosphatidylinositol 3-kinase Catalytic Subunit, Chain A, domain 1"/>
    <property type="match status" value="1"/>
</dbReference>
<dbReference type="Pfam" id="PF00240">
    <property type="entry name" value="ubiquitin"/>
    <property type="match status" value="1"/>
</dbReference>
<feature type="domain" description="Ubiquitin-like" evidence="2">
    <location>
        <begin position="343"/>
        <end position="413"/>
    </location>
</feature>
<name>A0AAF3FKE2_9BILA</name>
<evidence type="ECO:0000313" key="3">
    <source>
        <dbReference type="Proteomes" id="UP000887575"/>
    </source>
</evidence>
<dbReference type="InterPro" id="IPR000626">
    <property type="entry name" value="Ubiquitin-like_dom"/>
</dbReference>
<dbReference type="PRINTS" id="PR00348">
    <property type="entry name" value="UBIQUITIN"/>
</dbReference>
<sequence>MFCGSICDFEREIPSGRRPRKYFYWWTRVGERRNAITSPSTIYSSAFVESLGDSRRSTLLSRFFGFDGDEVTPFFAVSLDGRYYRTVSKGRLIPKSPRILLIPFIFYASNPLPHRMTCLPDTFIISNLWILFALCLIAVSVDVFTLRKVHRQMKSSKTDFAQMRTDIRLSAQMMLTHTINVFDWSKIFLTATPSDSSLQQNGSTLAQYFSIVAATGWAEGLLQRPHCLSSIGYPWSGGMLNQIISTSYISIGYSVQWLETAISVNRELTEWIRESSKAEEGFSIQMICINLMNMVVSLVSVIAMSIFNNVIENGLATDGSSAIYTGALIAGVVACKAIAVDAFPIVAKTTSNIRYRIDVEATDSIETVKGKLQDRIGYPPEQQKLSYKGEALEDGHTLSDYNIIDPVILNLQV</sequence>
<keyword evidence="1" id="KW-0812">Transmembrane</keyword>
<feature type="transmembrane region" description="Helical" evidence="1">
    <location>
        <begin position="323"/>
        <end position="347"/>
    </location>
</feature>
<feature type="transmembrane region" description="Helical" evidence="1">
    <location>
        <begin position="128"/>
        <end position="146"/>
    </location>
</feature>
<dbReference type="PANTHER" id="PTHR10666">
    <property type="entry name" value="UBIQUITIN"/>
    <property type="match status" value="1"/>
</dbReference>
<dbReference type="InterPro" id="IPR050158">
    <property type="entry name" value="Ubiquitin_ubiquitin-like"/>
</dbReference>
<keyword evidence="1" id="KW-0472">Membrane</keyword>
<proteinExistence type="predicted"/>
<organism evidence="3 4">
    <name type="scientific">Mesorhabditis belari</name>
    <dbReference type="NCBI Taxonomy" id="2138241"/>
    <lineage>
        <taxon>Eukaryota</taxon>
        <taxon>Metazoa</taxon>
        <taxon>Ecdysozoa</taxon>
        <taxon>Nematoda</taxon>
        <taxon>Chromadorea</taxon>
        <taxon>Rhabditida</taxon>
        <taxon>Rhabditina</taxon>
        <taxon>Rhabditomorpha</taxon>
        <taxon>Rhabditoidea</taxon>
        <taxon>Rhabditidae</taxon>
        <taxon>Mesorhabditinae</taxon>
        <taxon>Mesorhabditis</taxon>
    </lineage>
</organism>
<dbReference type="InterPro" id="IPR029071">
    <property type="entry name" value="Ubiquitin-like_domsf"/>
</dbReference>
<dbReference type="InterPro" id="IPR019956">
    <property type="entry name" value="Ubiquitin_dom"/>
</dbReference>
<keyword evidence="1" id="KW-1133">Transmembrane helix</keyword>
<dbReference type="WBParaSite" id="MBELARI_LOCUS62">
    <property type="protein sequence ID" value="MBELARI_LOCUS62"/>
    <property type="gene ID" value="MBELARI_LOCUS62"/>
</dbReference>
<reference evidence="4" key="1">
    <citation type="submission" date="2024-02" db="UniProtKB">
        <authorList>
            <consortium name="WormBaseParasite"/>
        </authorList>
    </citation>
    <scope>IDENTIFICATION</scope>
</reference>
<dbReference type="AlphaFoldDB" id="A0AAF3FKE2"/>
<accession>A0AAF3FKE2</accession>
<evidence type="ECO:0000313" key="4">
    <source>
        <dbReference type="WBParaSite" id="MBELARI_LOCUS62"/>
    </source>
</evidence>
<evidence type="ECO:0000259" key="2">
    <source>
        <dbReference type="PROSITE" id="PS50053"/>
    </source>
</evidence>
<dbReference type="PROSITE" id="PS50053">
    <property type="entry name" value="UBIQUITIN_2"/>
    <property type="match status" value="1"/>
</dbReference>
<dbReference type="SMART" id="SM00213">
    <property type="entry name" value="UBQ"/>
    <property type="match status" value="1"/>
</dbReference>
<dbReference type="SUPFAM" id="SSF54236">
    <property type="entry name" value="Ubiquitin-like"/>
    <property type="match status" value="1"/>
</dbReference>
<evidence type="ECO:0000256" key="1">
    <source>
        <dbReference type="SAM" id="Phobius"/>
    </source>
</evidence>
<dbReference type="Proteomes" id="UP000887575">
    <property type="component" value="Unassembled WGS sequence"/>
</dbReference>